<evidence type="ECO:0000256" key="1">
    <source>
        <dbReference type="SAM" id="SignalP"/>
    </source>
</evidence>
<protein>
    <submittedName>
        <fullName evidence="2">Uncharacterized protein</fullName>
    </submittedName>
</protein>
<evidence type="ECO:0000313" key="2">
    <source>
        <dbReference type="EMBL" id="ROR34433.1"/>
    </source>
</evidence>
<dbReference type="EMBL" id="RJVI01000001">
    <property type="protein sequence ID" value="ROR34433.1"/>
    <property type="molecule type" value="Genomic_DNA"/>
</dbReference>
<name>A0A3N1Y6K3_9GAMM</name>
<proteinExistence type="predicted"/>
<dbReference type="AlphaFoldDB" id="A0A3N1Y6K3"/>
<dbReference type="Proteomes" id="UP000276634">
    <property type="component" value="Unassembled WGS sequence"/>
</dbReference>
<sequence>MLSRSMRLARRGLAVLALLLGAAAPAAALERFSYCGHLLVTGGLETPQGTAMPAAPVMPFVGGYLGPLGLTPVAPRTCVYVRLGPVRDGRYLPTIVVWSDLQMPVAYHADIYSDAEGIFGHRPAAPYGGAGAGTPSARELEAALEAAAGEPVLLAVLDALGQGERQLRLDRDLIPVLVPGTAQGLTLSGRYEITEIRADPRFPAEVLELLRDGQARRTPHSPGWRAIAIPADKVPPT</sequence>
<feature type="chain" id="PRO_5018232022" evidence="1">
    <location>
        <begin position="29"/>
        <end position="237"/>
    </location>
</feature>
<accession>A0A3N1Y6K3</accession>
<keyword evidence="1" id="KW-0732">Signal</keyword>
<feature type="signal peptide" evidence="1">
    <location>
        <begin position="1"/>
        <end position="28"/>
    </location>
</feature>
<organism evidence="2 3">
    <name type="scientific">Inmirania thermothiophila</name>
    <dbReference type="NCBI Taxonomy" id="1750597"/>
    <lineage>
        <taxon>Bacteria</taxon>
        <taxon>Pseudomonadati</taxon>
        <taxon>Pseudomonadota</taxon>
        <taxon>Gammaproteobacteria</taxon>
        <taxon>Chromatiales</taxon>
        <taxon>Ectothiorhodospiraceae</taxon>
        <taxon>Inmirania</taxon>
    </lineage>
</organism>
<comment type="caution">
    <text evidence="2">The sequence shown here is derived from an EMBL/GenBank/DDBJ whole genome shotgun (WGS) entry which is preliminary data.</text>
</comment>
<gene>
    <name evidence="2" type="ORF">EDC57_0331</name>
</gene>
<reference evidence="2 3" key="1">
    <citation type="submission" date="2018-11" db="EMBL/GenBank/DDBJ databases">
        <title>Genomic Encyclopedia of Type Strains, Phase IV (KMG-IV): sequencing the most valuable type-strain genomes for metagenomic binning, comparative biology and taxonomic classification.</title>
        <authorList>
            <person name="Goeker M."/>
        </authorList>
    </citation>
    <scope>NUCLEOTIDE SEQUENCE [LARGE SCALE GENOMIC DNA]</scope>
    <source>
        <strain evidence="2 3">DSM 100275</strain>
    </source>
</reference>
<evidence type="ECO:0000313" key="3">
    <source>
        <dbReference type="Proteomes" id="UP000276634"/>
    </source>
</evidence>
<keyword evidence="3" id="KW-1185">Reference proteome</keyword>